<accession>A0A2U1ARL0</accession>
<dbReference type="RefSeq" id="WP_116544551.1">
    <property type="nucleotide sequence ID" value="NZ_QEKI01000013.1"/>
</dbReference>
<protein>
    <recommendedName>
        <fullName evidence="3">Beta-propeller repeat-containing protein</fullName>
    </recommendedName>
</protein>
<evidence type="ECO:0008006" key="3">
    <source>
        <dbReference type="Google" id="ProtNLM"/>
    </source>
</evidence>
<keyword evidence="2" id="KW-1185">Reference proteome</keyword>
<evidence type="ECO:0000313" key="1">
    <source>
        <dbReference type="EMBL" id="PVY39050.1"/>
    </source>
</evidence>
<dbReference type="EMBL" id="QEKI01000013">
    <property type="protein sequence ID" value="PVY39050.1"/>
    <property type="molecule type" value="Genomic_DNA"/>
</dbReference>
<reference evidence="1 2" key="1">
    <citation type="submission" date="2018-04" db="EMBL/GenBank/DDBJ databases">
        <title>Genomic Encyclopedia of Type Strains, Phase IV (KMG-IV): sequencing the most valuable type-strain genomes for metagenomic binning, comparative biology and taxonomic classification.</title>
        <authorList>
            <person name="Goeker M."/>
        </authorList>
    </citation>
    <scope>NUCLEOTIDE SEQUENCE [LARGE SCALE GENOMIC DNA]</scope>
    <source>
        <strain evidence="1 2">DSM 100231</strain>
    </source>
</reference>
<name>A0A2U1ARL0_9BACT</name>
<evidence type="ECO:0000313" key="2">
    <source>
        <dbReference type="Proteomes" id="UP000245466"/>
    </source>
</evidence>
<sequence length="154" mass="17390">MIKHLFLIREALSMRLCLIVLPLFFLTSTAWAQGLKEEWLRDFDTPPSGSGVMITSATDSEGNIYMAGFSEVGELASKRIVMVKYSPTGQLLWAFRNKEAYNRQIYHEETRDITIDHAGNVYVTGLISWRERNASEDSREATIIKLNAADGSQV</sequence>
<gene>
    <name evidence="1" type="ORF">C8E01_11337</name>
</gene>
<organism evidence="1 2">
    <name type="scientific">Pontibacter virosus</name>
    <dbReference type="NCBI Taxonomy" id="1765052"/>
    <lineage>
        <taxon>Bacteria</taxon>
        <taxon>Pseudomonadati</taxon>
        <taxon>Bacteroidota</taxon>
        <taxon>Cytophagia</taxon>
        <taxon>Cytophagales</taxon>
        <taxon>Hymenobacteraceae</taxon>
        <taxon>Pontibacter</taxon>
    </lineage>
</organism>
<dbReference type="Proteomes" id="UP000245466">
    <property type="component" value="Unassembled WGS sequence"/>
</dbReference>
<comment type="caution">
    <text evidence="1">The sequence shown here is derived from an EMBL/GenBank/DDBJ whole genome shotgun (WGS) entry which is preliminary data.</text>
</comment>
<proteinExistence type="predicted"/>
<dbReference type="AlphaFoldDB" id="A0A2U1ARL0"/>
<dbReference type="OrthoDB" id="610424at2"/>